<reference evidence="1" key="1">
    <citation type="submission" date="2014-11" db="EMBL/GenBank/DDBJ databases">
        <authorList>
            <person name="Amaro Gonzalez C."/>
        </authorList>
    </citation>
    <scope>NUCLEOTIDE SEQUENCE</scope>
</reference>
<accession>A0A0E9WC52</accession>
<evidence type="ECO:0000313" key="1">
    <source>
        <dbReference type="EMBL" id="JAH87969.1"/>
    </source>
</evidence>
<dbReference type="AlphaFoldDB" id="A0A0E9WC52"/>
<reference evidence="1" key="2">
    <citation type="journal article" date="2015" name="Fish Shellfish Immunol.">
        <title>Early steps in the European eel (Anguilla anguilla)-Vibrio vulnificus interaction in the gills: Role of the RtxA13 toxin.</title>
        <authorList>
            <person name="Callol A."/>
            <person name="Pajuelo D."/>
            <person name="Ebbesson L."/>
            <person name="Teles M."/>
            <person name="MacKenzie S."/>
            <person name="Amaro C."/>
        </authorList>
    </citation>
    <scope>NUCLEOTIDE SEQUENCE</scope>
</reference>
<sequence>MVQLSHLSPFKKNVCISGVWHAVTVTFSQNPPRTVCPFNLGKYVGFKCDRWPFLHCVCVAGIWLLFQKRDR</sequence>
<organism evidence="1">
    <name type="scientific">Anguilla anguilla</name>
    <name type="common">European freshwater eel</name>
    <name type="synonym">Muraena anguilla</name>
    <dbReference type="NCBI Taxonomy" id="7936"/>
    <lineage>
        <taxon>Eukaryota</taxon>
        <taxon>Metazoa</taxon>
        <taxon>Chordata</taxon>
        <taxon>Craniata</taxon>
        <taxon>Vertebrata</taxon>
        <taxon>Euteleostomi</taxon>
        <taxon>Actinopterygii</taxon>
        <taxon>Neopterygii</taxon>
        <taxon>Teleostei</taxon>
        <taxon>Anguilliformes</taxon>
        <taxon>Anguillidae</taxon>
        <taxon>Anguilla</taxon>
    </lineage>
</organism>
<proteinExistence type="predicted"/>
<dbReference type="EMBL" id="GBXM01020608">
    <property type="protein sequence ID" value="JAH87969.1"/>
    <property type="molecule type" value="Transcribed_RNA"/>
</dbReference>
<name>A0A0E9WC52_ANGAN</name>
<protein>
    <submittedName>
        <fullName evidence="1">Uncharacterized protein</fullName>
    </submittedName>
</protein>